<dbReference type="EMBL" id="CAMXCT010000527">
    <property type="protein sequence ID" value="CAI3979969.1"/>
    <property type="molecule type" value="Genomic_DNA"/>
</dbReference>
<name>A0A9P1FJY3_9DINO</name>
<evidence type="ECO:0000313" key="5">
    <source>
        <dbReference type="EMBL" id="CAL4767281.1"/>
    </source>
</evidence>
<feature type="region of interest" description="Disordered" evidence="1">
    <location>
        <begin position="604"/>
        <end position="659"/>
    </location>
</feature>
<feature type="domain" description="EF-hand" evidence="2">
    <location>
        <begin position="50"/>
        <end position="75"/>
    </location>
</feature>
<dbReference type="Proteomes" id="UP001152797">
    <property type="component" value="Unassembled WGS sequence"/>
</dbReference>
<dbReference type="SUPFAM" id="SSF47473">
    <property type="entry name" value="EF-hand"/>
    <property type="match status" value="1"/>
</dbReference>
<evidence type="ECO:0000313" key="6">
    <source>
        <dbReference type="Proteomes" id="UP001152797"/>
    </source>
</evidence>
<protein>
    <submittedName>
        <fullName evidence="5">EF-hand domain-containing protein</fullName>
    </submittedName>
</protein>
<proteinExistence type="predicted"/>
<accession>A0A9P1FJY3</accession>
<keyword evidence="6" id="KW-1185">Reference proteome</keyword>
<dbReference type="InterPro" id="IPR011992">
    <property type="entry name" value="EF-hand-dom_pair"/>
</dbReference>
<dbReference type="InterPro" id="IPR002048">
    <property type="entry name" value="EF_hand_dom"/>
</dbReference>
<feature type="compositionally biased region" description="Polar residues" evidence="1">
    <location>
        <begin position="689"/>
        <end position="698"/>
    </location>
</feature>
<sequence length="744" mass="83066">MAGGLPPIHQENEPAKKEEQLDKAKSSQLADSFRQALCHQFGTLLAAWREALDVDGKGKLTFGEFCFLLNRLGLHYEVRSLWLQLTDRDFLQFRDLDPETDEMLTELREKLTKEYQNMLLAWVKGLDTKGNGWVTEKQFVHCCRKVGFAGNAAELFRRMQPETGRGLMSVKDFDTKAFHALSRGDFRMLSEPNQGYHGKSPMELTFHERNEASFFNQMQRATKVSRCKEFAKACGTSSTNASLKTIEDFESLCVRKCGSVLVAWRRCLDQHASGKLSFGEFCEALRRLGYAGDFKSLFRDYDKQQKGFVCLGDIDPEADLLVSDFLSLLGDRFGTLDIAWKDGFHQDPPHGSVSKEEVVEVCSSLGYKHDAEKLFKCLSPQKNLTIWDLDPACSQKLQSGHNAIISGGNALEKTFLEDGSLTSRNQKTFYSFMSPGQLQQLHTALKRCFGSTVVAWRSAFDPQNHGTCGFGIFMKALEECAFSGKAKSLWEELSGQRHFLTFHDLDCQAASLLDSMREQLVDKFGSLMDAWDHLEEAACGLLDEESFVKSLDSVGVMAKRPKTLFKLLLSWPPAQRSLVMEDFQALLIGVPLAEQEVLWRSKKPRKQEIPTKAKQAAKAVPKKRVRQVEPANKQTPKVVVSAPEPSKLPATEANQECSPQSREVARSIATQAVDEVVCTVAVNLTKTEAAGKSQSTTFAREEREAPQGSAPSARKKFAAKLLSAAKDGSLEKSLKDFESEAGHS</sequence>
<evidence type="ECO:0000259" key="2">
    <source>
        <dbReference type="PROSITE" id="PS50222"/>
    </source>
</evidence>
<dbReference type="Pfam" id="PF13833">
    <property type="entry name" value="EF-hand_8"/>
    <property type="match status" value="1"/>
</dbReference>
<gene>
    <name evidence="3" type="ORF">C1SCF055_LOCUS7886</name>
</gene>
<evidence type="ECO:0000256" key="1">
    <source>
        <dbReference type="SAM" id="MobiDB-lite"/>
    </source>
</evidence>
<reference evidence="4" key="2">
    <citation type="submission" date="2024-04" db="EMBL/GenBank/DDBJ databases">
        <authorList>
            <person name="Chen Y."/>
            <person name="Shah S."/>
            <person name="Dougan E. K."/>
            <person name="Thang M."/>
            <person name="Chan C."/>
        </authorList>
    </citation>
    <scope>NUCLEOTIDE SEQUENCE [LARGE SCALE GENOMIC DNA]</scope>
</reference>
<dbReference type="GO" id="GO:0005509">
    <property type="term" value="F:calcium ion binding"/>
    <property type="evidence" value="ECO:0007669"/>
    <property type="project" value="InterPro"/>
</dbReference>
<dbReference type="OrthoDB" id="339981at2759"/>
<reference evidence="3" key="1">
    <citation type="submission" date="2022-10" db="EMBL/GenBank/DDBJ databases">
        <authorList>
            <person name="Chen Y."/>
            <person name="Dougan E. K."/>
            <person name="Chan C."/>
            <person name="Rhodes N."/>
            <person name="Thang M."/>
        </authorList>
    </citation>
    <scope>NUCLEOTIDE SEQUENCE</scope>
</reference>
<evidence type="ECO:0000313" key="3">
    <source>
        <dbReference type="EMBL" id="CAI3979969.1"/>
    </source>
</evidence>
<feature type="region of interest" description="Disordered" evidence="1">
    <location>
        <begin position="689"/>
        <end position="716"/>
    </location>
</feature>
<organism evidence="3">
    <name type="scientific">Cladocopium goreaui</name>
    <dbReference type="NCBI Taxonomy" id="2562237"/>
    <lineage>
        <taxon>Eukaryota</taxon>
        <taxon>Sar</taxon>
        <taxon>Alveolata</taxon>
        <taxon>Dinophyceae</taxon>
        <taxon>Suessiales</taxon>
        <taxon>Symbiodiniaceae</taxon>
        <taxon>Cladocopium</taxon>
    </lineage>
</organism>
<feature type="region of interest" description="Disordered" evidence="1">
    <location>
        <begin position="1"/>
        <end position="24"/>
    </location>
</feature>
<dbReference type="PROSITE" id="PS50222">
    <property type="entry name" value="EF_HAND_2"/>
    <property type="match status" value="2"/>
</dbReference>
<dbReference type="Gene3D" id="1.10.238.10">
    <property type="entry name" value="EF-hand"/>
    <property type="match status" value="2"/>
</dbReference>
<dbReference type="EMBL" id="CAMXCT030000527">
    <property type="protein sequence ID" value="CAL4767281.1"/>
    <property type="molecule type" value="Genomic_DNA"/>
</dbReference>
<feature type="compositionally biased region" description="Basic and acidic residues" evidence="1">
    <location>
        <begin position="10"/>
        <end position="24"/>
    </location>
</feature>
<dbReference type="EMBL" id="CAMXCT020000527">
    <property type="protein sequence ID" value="CAL1133344.1"/>
    <property type="molecule type" value="Genomic_DNA"/>
</dbReference>
<comment type="caution">
    <text evidence="3">The sequence shown here is derived from an EMBL/GenBank/DDBJ whole genome shotgun (WGS) entry which is preliminary data.</text>
</comment>
<dbReference type="AlphaFoldDB" id="A0A9P1FJY3"/>
<evidence type="ECO:0000313" key="4">
    <source>
        <dbReference type="EMBL" id="CAL1133344.1"/>
    </source>
</evidence>
<feature type="domain" description="EF-hand" evidence="2">
    <location>
        <begin position="266"/>
        <end position="291"/>
    </location>
</feature>